<dbReference type="Proteomes" id="UP000240760">
    <property type="component" value="Unassembled WGS sequence"/>
</dbReference>
<feature type="region of interest" description="Disordered" evidence="1">
    <location>
        <begin position="1"/>
        <end position="30"/>
    </location>
</feature>
<feature type="compositionally biased region" description="Polar residues" evidence="1">
    <location>
        <begin position="1"/>
        <end position="14"/>
    </location>
</feature>
<evidence type="ECO:0000313" key="3">
    <source>
        <dbReference type="Proteomes" id="UP000240760"/>
    </source>
</evidence>
<reference evidence="2 3" key="1">
    <citation type="submission" date="2016-07" db="EMBL/GenBank/DDBJ databases">
        <title>Multiple horizontal gene transfer events from other fungi enriched the ability of initially mycotrophic Trichoderma (Ascomycota) to feed on dead plant biomass.</title>
        <authorList>
            <consortium name="DOE Joint Genome Institute"/>
            <person name="Aerts A."/>
            <person name="Atanasova L."/>
            <person name="Chenthamara K."/>
            <person name="Zhang J."/>
            <person name="Grujic M."/>
            <person name="Henrissat B."/>
            <person name="Kuo A."/>
            <person name="Salamov A."/>
            <person name="Lipzen A."/>
            <person name="Labutti K."/>
            <person name="Barry K."/>
            <person name="Miao Y."/>
            <person name="Rahimi M.J."/>
            <person name="Shen Q."/>
            <person name="Grigoriev I.V."/>
            <person name="Kubicek C.P."/>
            <person name="Druzhinina I.S."/>
        </authorList>
    </citation>
    <scope>NUCLEOTIDE SEQUENCE [LARGE SCALE GENOMIC DNA]</scope>
    <source>
        <strain evidence="2 3">ATCC 18648</strain>
    </source>
</reference>
<gene>
    <name evidence="2" type="ORF">M440DRAFT_1399387</name>
</gene>
<evidence type="ECO:0000256" key="1">
    <source>
        <dbReference type="SAM" id="MobiDB-lite"/>
    </source>
</evidence>
<organism evidence="2 3">
    <name type="scientific">Trichoderma longibrachiatum ATCC 18648</name>
    <dbReference type="NCBI Taxonomy" id="983965"/>
    <lineage>
        <taxon>Eukaryota</taxon>
        <taxon>Fungi</taxon>
        <taxon>Dikarya</taxon>
        <taxon>Ascomycota</taxon>
        <taxon>Pezizomycotina</taxon>
        <taxon>Sordariomycetes</taxon>
        <taxon>Hypocreomycetidae</taxon>
        <taxon>Hypocreales</taxon>
        <taxon>Hypocreaceae</taxon>
        <taxon>Trichoderma</taxon>
    </lineage>
</organism>
<protein>
    <submittedName>
        <fullName evidence="2">Uncharacterized protein</fullName>
    </submittedName>
</protein>
<sequence>MAATAGTISLSEEQASLPIHSRPEKDRNRHAIHSPDKWNFMETADEKSCLYLTFTEGDTSPTATMHVVGRVDICPVCLLLTPFSVHGQEKKMKENKEFAMKHLVSLSSLQDYAFRCIHEGSHKLLKLPAVTRLVISSRGGGDTRVPDQHAG</sequence>
<feature type="compositionally biased region" description="Basic and acidic residues" evidence="1">
    <location>
        <begin position="21"/>
        <end position="30"/>
    </location>
</feature>
<name>A0A2T4C9H7_TRILO</name>
<proteinExistence type="predicted"/>
<keyword evidence="3" id="KW-1185">Reference proteome</keyword>
<dbReference type="AlphaFoldDB" id="A0A2T4C9H7"/>
<accession>A0A2T4C9H7</accession>
<dbReference type="EMBL" id="KZ679129">
    <property type="protein sequence ID" value="PTB78213.1"/>
    <property type="molecule type" value="Genomic_DNA"/>
</dbReference>
<evidence type="ECO:0000313" key="2">
    <source>
        <dbReference type="EMBL" id="PTB78213.1"/>
    </source>
</evidence>